<dbReference type="AlphaFoldDB" id="D3W8H1"/>
<sequence>MPDFFDPKILFNSLVYSILGVVVFWVSFIIIDKITPYDLWGEIVEKKNQPLATVVAAMCLGIAFIVAAAIH</sequence>
<dbReference type="Pfam" id="PF03994">
    <property type="entry name" value="DUF350"/>
    <property type="match status" value="1"/>
</dbReference>
<evidence type="ECO:0008006" key="8">
    <source>
        <dbReference type="Google" id="ProtNLM"/>
    </source>
</evidence>
<proteinExistence type="predicted"/>
<dbReference type="InterPro" id="IPR007140">
    <property type="entry name" value="DUF350"/>
</dbReference>
<evidence type="ECO:0000256" key="5">
    <source>
        <dbReference type="ARBA" id="ARBA00023136"/>
    </source>
</evidence>
<organism evidence="7">
    <name type="scientific">uncultured prokaryote AT3</name>
    <dbReference type="NCBI Taxonomy" id="672202"/>
    <lineage>
        <taxon>unclassified sequences</taxon>
        <taxon>environmental samples</taxon>
    </lineage>
</organism>
<reference evidence="7" key="1">
    <citation type="journal article" date="2010" name="Appl. Environ. Microbiol.">
        <title>Expanding small-molecule functional metagenomics through parallel screening of broad-host-range cosmid environmental DNA libraries in diverse proteobacteria.</title>
        <authorList>
            <person name="Craig J.W."/>
            <person name="Chang F.Y."/>
            <person name="Kim J.H."/>
            <person name="Obiajulu S.C."/>
            <person name="Brady S.F."/>
        </authorList>
    </citation>
    <scope>NUCLEOTIDE SEQUENCE</scope>
</reference>
<evidence type="ECO:0000256" key="6">
    <source>
        <dbReference type="SAM" id="Phobius"/>
    </source>
</evidence>
<evidence type="ECO:0000256" key="2">
    <source>
        <dbReference type="ARBA" id="ARBA00022475"/>
    </source>
</evidence>
<dbReference type="EMBL" id="GQ869381">
    <property type="protein sequence ID" value="ACX33920.1"/>
    <property type="molecule type" value="Genomic_DNA"/>
</dbReference>
<keyword evidence="5 6" id="KW-0472">Membrane</keyword>
<protein>
    <recommendedName>
        <fullName evidence="8">DUF350 domain-containing protein</fullName>
    </recommendedName>
</protein>
<evidence type="ECO:0000256" key="3">
    <source>
        <dbReference type="ARBA" id="ARBA00022692"/>
    </source>
</evidence>
<comment type="subcellular location">
    <subcellularLocation>
        <location evidence="1">Cell membrane</location>
        <topology evidence="1">Multi-pass membrane protein</topology>
    </subcellularLocation>
</comment>
<dbReference type="GO" id="GO:0005886">
    <property type="term" value="C:plasma membrane"/>
    <property type="evidence" value="ECO:0007669"/>
    <property type="project" value="UniProtKB-SubCell"/>
</dbReference>
<feature type="transmembrane region" description="Helical" evidence="6">
    <location>
        <begin position="9"/>
        <end position="31"/>
    </location>
</feature>
<feature type="transmembrane region" description="Helical" evidence="6">
    <location>
        <begin position="51"/>
        <end position="70"/>
    </location>
</feature>
<keyword evidence="3 6" id="KW-0812">Transmembrane</keyword>
<keyword evidence="2" id="KW-1003">Cell membrane</keyword>
<name>D3W8H1_9ZZZZ</name>
<keyword evidence="4 6" id="KW-1133">Transmembrane helix</keyword>
<evidence type="ECO:0000256" key="1">
    <source>
        <dbReference type="ARBA" id="ARBA00004651"/>
    </source>
</evidence>
<accession>D3W8H1</accession>
<evidence type="ECO:0000313" key="7">
    <source>
        <dbReference type="EMBL" id="ACX33920.1"/>
    </source>
</evidence>
<evidence type="ECO:0000256" key="4">
    <source>
        <dbReference type="ARBA" id="ARBA00022989"/>
    </source>
</evidence>